<dbReference type="AlphaFoldDB" id="A0A918X5B4"/>
<protein>
    <submittedName>
        <fullName evidence="2">N-acetyltransferase</fullName>
    </submittedName>
</protein>
<feature type="domain" description="N-acetyltransferase" evidence="1">
    <location>
        <begin position="192"/>
        <end position="324"/>
    </location>
</feature>
<gene>
    <name evidence="2" type="ORF">GCM10010334_72160</name>
</gene>
<sequence length="324" mass="35635">MHFRPSLPSDLPRLLPLIAPDAAGGPTAETYTTRLRAGEYRPGRTWIAEDDASDGTLLALAVWWGDPDAAPEADLPEALDGLYVHESVRSAADRTALAAGLLTAAHTAFAEAGASNPPEYHLSLPGDWHERPDTVEAVAWRQEAARRAGLPVSLERLRYEWTPYTALPAPAGRLRFTPEPDDEVFVDLFRRVLKDTLDTDSRKEAESVGAEAQARGDVDFYRDTMPGDRSWWRVARTPDGEAIGFGLPSRNHASPVVGYLGVLPEHRGHAYVDDILTEITRILVAETDPEKVRADTDLTNTPMAAAFERVGYRNDARRLVLSAH</sequence>
<dbReference type="GO" id="GO:0016747">
    <property type="term" value="F:acyltransferase activity, transferring groups other than amino-acyl groups"/>
    <property type="evidence" value="ECO:0007669"/>
    <property type="project" value="InterPro"/>
</dbReference>
<dbReference type="PROSITE" id="PS51186">
    <property type="entry name" value="GNAT"/>
    <property type="match status" value="1"/>
</dbReference>
<organism evidence="2 3">
    <name type="scientific">Streptomyces finlayi</name>
    <dbReference type="NCBI Taxonomy" id="67296"/>
    <lineage>
        <taxon>Bacteria</taxon>
        <taxon>Bacillati</taxon>
        <taxon>Actinomycetota</taxon>
        <taxon>Actinomycetes</taxon>
        <taxon>Kitasatosporales</taxon>
        <taxon>Streptomycetaceae</taxon>
        <taxon>Streptomyces</taxon>
    </lineage>
</organism>
<reference evidence="2" key="1">
    <citation type="journal article" date="2014" name="Int. J. Syst. Evol. Microbiol.">
        <title>Complete genome sequence of Corynebacterium casei LMG S-19264T (=DSM 44701T), isolated from a smear-ripened cheese.</title>
        <authorList>
            <consortium name="US DOE Joint Genome Institute (JGI-PGF)"/>
            <person name="Walter F."/>
            <person name="Albersmeier A."/>
            <person name="Kalinowski J."/>
            <person name="Ruckert C."/>
        </authorList>
    </citation>
    <scope>NUCLEOTIDE SEQUENCE</scope>
    <source>
        <strain evidence="2">JCM 4637</strain>
    </source>
</reference>
<evidence type="ECO:0000313" key="2">
    <source>
        <dbReference type="EMBL" id="GHD13703.1"/>
    </source>
</evidence>
<dbReference type="SUPFAM" id="SSF55729">
    <property type="entry name" value="Acyl-CoA N-acyltransferases (Nat)"/>
    <property type="match status" value="2"/>
</dbReference>
<dbReference type="InterPro" id="IPR000182">
    <property type="entry name" value="GNAT_dom"/>
</dbReference>
<reference evidence="2" key="2">
    <citation type="submission" date="2020-09" db="EMBL/GenBank/DDBJ databases">
        <authorList>
            <person name="Sun Q."/>
            <person name="Ohkuma M."/>
        </authorList>
    </citation>
    <scope>NUCLEOTIDE SEQUENCE</scope>
    <source>
        <strain evidence="2">JCM 4637</strain>
    </source>
</reference>
<dbReference type="RefSeq" id="WP_190046347.1">
    <property type="nucleotide sequence ID" value="NZ_BMVC01000020.1"/>
</dbReference>
<dbReference type="Proteomes" id="UP000638353">
    <property type="component" value="Unassembled WGS sequence"/>
</dbReference>
<dbReference type="EMBL" id="BMVC01000020">
    <property type="protein sequence ID" value="GHD13703.1"/>
    <property type="molecule type" value="Genomic_DNA"/>
</dbReference>
<name>A0A918X5B4_9ACTN</name>
<dbReference type="Gene3D" id="3.40.630.30">
    <property type="match status" value="1"/>
</dbReference>
<evidence type="ECO:0000259" key="1">
    <source>
        <dbReference type="PROSITE" id="PS51186"/>
    </source>
</evidence>
<evidence type="ECO:0000313" key="3">
    <source>
        <dbReference type="Proteomes" id="UP000638353"/>
    </source>
</evidence>
<dbReference type="InterPro" id="IPR016181">
    <property type="entry name" value="Acyl_CoA_acyltransferase"/>
</dbReference>
<proteinExistence type="predicted"/>
<comment type="caution">
    <text evidence="2">The sequence shown here is derived from an EMBL/GenBank/DDBJ whole genome shotgun (WGS) entry which is preliminary data.</text>
</comment>
<accession>A0A918X5B4</accession>